<evidence type="ECO:0000256" key="2">
    <source>
        <dbReference type="ARBA" id="ARBA00023157"/>
    </source>
</evidence>
<sequence length="346" mass="37583">MRLLQIVILTLIVVYPDDVLSGKGSKPKPKSKSKANNKSDLGPCGKRYLRQINGKCYYFAGKKMNWFGAQNNCLRKDLNLADIANKDDFDAVMKFLRSRGNMEDYWFGGNDLQTEGRFTYISTGRPVRYFGGAAAIEPTHRANLDDCLEVRLRYNGTTVTDDNCEEEQYFICQATELKCAQPTEDSVGSQHHSHEHLHHFHHDPTKNENTGNATRTESLESDSRPLDNSNSAQAESKENTTTTENDGTESTLTTAESDITQTETDGTAETSTMPTGTVGEHGKPTEAPTPTPTDIGGDHGKPDASTTRPPDIGGDTGKPNAPTTGPPAMGVGGQDENSAPQAAPQS</sequence>
<feature type="compositionally biased region" description="Low complexity" evidence="3">
    <location>
        <begin position="239"/>
        <end position="254"/>
    </location>
</feature>
<dbReference type="PANTHER" id="PTHR46746">
    <property type="entry name" value="KILLER CELL LECTIN-LIKE RECEPTOR SUBFAMILY F MEMBER 2"/>
    <property type="match status" value="1"/>
</dbReference>
<dbReference type="InterPro" id="IPR016187">
    <property type="entry name" value="CTDL_fold"/>
</dbReference>
<accession>A0ABM1PN46</accession>
<dbReference type="InterPro" id="IPR016186">
    <property type="entry name" value="C-type_lectin-like/link_sf"/>
</dbReference>
<feature type="region of interest" description="Disordered" evidence="3">
    <location>
        <begin position="183"/>
        <end position="346"/>
    </location>
</feature>
<evidence type="ECO:0000256" key="4">
    <source>
        <dbReference type="SAM" id="SignalP"/>
    </source>
</evidence>
<feature type="signal peptide" evidence="4">
    <location>
        <begin position="1"/>
        <end position="21"/>
    </location>
</feature>
<dbReference type="PROSITE" id="PS50041">
    <property type="entry name" value="C_TYPE_LECTIN_2"/>
    <property type="match status" value="1"/>
</dbReference>
<dbReference type="PANTHER" id="PTHR46746:SF9">
    <property type="entry name" value="CD209 ANTIGEN-LIKE PROTEIN C-LIKE"/>
    <property type="match status" value="1"/>
</dbReference>
<keyword evidence="1" id="KW-0430">Lectin</keyword>
<reference evidence="7" key="3">
    <citation type="submission" date="2025-08" db="UniProtKB">
        <authorList>
            <consortium name="RefSeq"/>
        </authorList>
    </citation>
    <scope>IDENTIFICATION</scope>
    <source>
        <tissue evidence="7">Whole organism</tissue>
    </source>
</reference>
<dbReference type="SUPFAM" id="SSF56436">
    <property type="entry name" value="C-type lectin-like"/>
    <property type="match status" value="1"/>
</dbReference>
<reference evidence="6" key="2">
    <citation type="journal article" date="2016" name="G3 (Bethesda)">
        <title>Genome Evolution in Three Species of Cactophilic Drosophila.</title>
        <authorList>
            <person name="Sanchez-Flores A."/>
            <person name="Penazola F."/>
            <person name="Carpinteyro-Ponce J."/>
            <person name="Nazario-Yepiz N."/>
            <person name="Abreu-Goodger C."/>
            <person name="Machado C.A."/>
            <person name="Markow T.A."/>
        </authorList>
    </citation>
    <scope>NUCLEOTIDE SEQUENCE [LARGE SCALE GENOMIC DNA]</scope>
</reference>
<keyword evidence="4" id="KW-0732">Signal</keyword>
<evidence type="ECO:0000256" key="1">
    <source>
        <dbReference type="ARBA" id="ARBA00022734"/>
    </source>
</evidence>
<evidence type="ECO:0000313" key="6">
    <source>
        <dbReference type="Proteomes" id="UP000694904"/>
    </source>
</evidence>
<feature type="compositionally biased region" description="Basic residues" evidence="3">
    <location>
        <begin position="191"/>
        <end position="201"/>
    </location>
</feature>
<feature type="compositionally biased region" description="Polar residues" evidence="3">
    <location>
        <begin position="207"/>
        <end position="216"/>
    </location>
</feature>
<feature type="compositionally biased region" description="Polar residues" evidence="3">
    <location>
        <begin position="255"/>
        <end position="275"/>
    </location>
</feature>
<reference evidence="6" key="1">
    <citation type="journal article" date="1997" name="Nucleic Acids Res.">
        <title>tRNAscan-SE: a program for improved detection of transfer RNA genes in genomic sequence.</title>
        <authorList>
            <person name="Lowe T.M."/>
            <person name="Eddy S.R."/>
        </authorList>
    </citation>
    <scope>NUCLEOTIDE SEQUENCE [LARGE SCALE GENOMIC DNA]</scope>
</reference>
<feature type="compositionally biased region" description="Polar residues" evidence="3">
    <location>
        <begin position="335"/>
        <end position="346"/>
    </location>
</feature>
<organism evidence="6 7">
    <name type="scientific">Drosophila arizonae</name>
    <name type="common">Fruit fly</name>
    <dbReference type="NCBI Taxonomy" id="7263"/>
    <lineage>
        <taxon>Eukaryota</taxon>
        <taxon>Metazoa</taxon>
        <taxon>Ecdysozoa</taxon>
        <taxon>Arthropoda</taxon>
        <taxon>Hexapoda</taxon>
        <taxon>Insecta</taxon>
        <taxon>Pterygota</taxon>
        <taxon>Neoptera</taxon>
        <taxon>Endopterygota</taxon>
        <taxon>Diptera</taxon>
        <taxon>Brachycera</taxon>
        <taxon>Muscomorpha</taxon>
        <taxon>Ephydroidea</taxon>
        <taxon>Drosophilidae</taxon>
        <taxon>Drosophila</taxon>
    </lineage>
</organism>
<dbReference type="Gene3D" id="3.10.100.10">
    <property type="entry name" value="Mannose-Binding Protein A, subunit A"/>
    <property type="match status" value="1"/>
</dbReference>
<feature type="domain" description="C-type lectin" evidence="5">
    <location>
        <begin position="52"/>
        <end position="173"/>
    </location>
</feature>
<dbReference type="RefSeq" id="XP_017868632.1">
    <property type="nucleotide sequence ID" value="XM_018013143.1"/>
</dbReference>
<feature type="chain" id="PRO_5046530420" evidence="4">
    <location>
        <begin position="22"/>
        <end position="346"/>
    </location>
</feature>
<keyword evidence="2" id="KW-1015">Disulfide bond</keyword>
<keyword evidence="6" id="KW-1185">Reference proteome</keyword>
<gene>
    <name evidence="7" type="primary">LOC108617360</name>
</gene>
<dbReference type="InterPro" id="IPR051379">
    <property type="entry name" value="C-type_Lectin_Receptor_IMM"/>
</dbReference>
<dbReference type="SMART" id="SM00034">
    <property type="entry name" value="CLECT"/>
    <property type="match status" value="1"/>
</dbReference>
<dbReference type="InterPro" id="IPR001304">
    <property type="entry name" value="C-type_lectin-like"/>
</dbReference>
<evidence type="ECO:0000313" key="7">
    <source>
        <dbReference type="RefSeq" id="XP_017868632.1"/>
    </source>
</evidence>
<name>A0ABM1PN46_DROAR</name>
<evidence type="ECO:0000259" key="5">
    <source>
        <dbReference type="PROSITE" id="PS50041"/>
    </source>
</evidence>
<proteinExistence type="predicted"/>
<dbReference type="GeneID" id="108617360"/>
<dbReference type="CDD" id="cd00037">
    <property type="entry name" value="CLECT"/>
    <property type="match status" value="1"/>
</dbReference>
<dbReference type="Proteomes" id="UP000694904">
    <property type="component" value="Chromosome 5"/>
</dbReference>
<evidence type="ECO:0000256" key="3">
    <source>
        <dbReference type="SAM" id="MobiDB-lite"/>
    </source>
</evidence>
<protein>
    <submittedName>
        <fullName evidence="7">Uncharacterized protein LOC108617360 isoform X2</fullName>
    </submittedName>
</protein>
<dbReference type="Pfam" id="PF00059">
    <property type="entry name" value="Lectin_C"/>
    <property type="match status" value="1"/>
</dbReference>